<dbReference type="Proteomes" id="UP000824192">
    <property type="component" value="Unassembled WGS sequence"/>
</dbReference>
<feature type="transmembrane region" description="Helical" evidence="1">
    <location>
        <begin position="140"/>
        <end position="157"/>
    </location>
</feature>
<organism evidence="2 3">
    <name type="scientific">Candidatus Flavonifractor merdipullorum</name>
    <dbReference type="NCBI Taxonomy" id="2838590"/>
    <lineage>
        <taxon>Bacteria</taxon>
        <taxon>Bacillati</taxon>
        <taxon>Bacillota</taxon>
        <taxon>Clostridia</taxon>
        <taxon>Eubacteriales</taxon>
        <taxon>Oscillospiraceae</taxon>
        <taxon>Flavonifractor</taxon>
    </lineage>
</organism>
<comment type="caution">
    <text evidence="2">The sequence shown here is derived from an EMBL/GenBank/DDBJ whole genome shotgun (WGS) entry which is preliminary data.</text>
</comment>
<protein>
    <submittedName>
        <fullName evidence="2">Uncharacterized protein</fullName>
    </submittedName>
</protein>
<accession>A0A9D1RTD1</accession>
<keyword evidence="1" id="KW-1133">Transmembrane helix</keyword>
<feature type="transmembrane region" description="Helical" evidence="1">
    <location>
        <begin position="169"/>
        <end position="188"/>
    </location>
</feature>
<sequence length="257" mass="28648">MDKRDKAAERARQEDAILNRVLIWIAGSVVLEALLLLLNRYYVEYTMDEVFIAKGIYDATGILSFVLPIGFIAALIWWVNTRRRHGSTLAPQVTTTVLSLFSVCAILTHFFVEAGVKALCVAVPCIAVLALVYYLYQREFFVVMVTGAAGLLGLWMLSKRQGHTSLLYAYLIVELVVLVAAILMTRKLQCNRGFLRFKSGAVQCLPGNANYILLYLTFLVSVLVQGLGLLLGPVAVLYAVEIVWLLAMAVYYTVRLM</sequence>
<keyword evidence="1" id="KW-0812">Transmembrane</keyword>
<feature type="transmembrane region" description="Helical" evidence="1">
    <location>
        <begin position="55"/>
        <end position="77"/>
    </location>
</feature>
<proteinExistence type="predicted"/>
<reference evidence="2" key="2">
    <citation type="submission" date="2021-04" db="EMBL/GenBank/DDBJ databases">
        <authorList>
            <person name="Gilroy R."/>
        </authorList>
    </citation>
    <scope>NUCLEOTIDE SEQUENCE</scope>
    <source>
        <strain evidence="2">ChiGjej6B6-1540</strain>
    </source>
</reference>
<feature type="transmembrane region" description="Helical" evidence="1">
    <location>
        <begin position="116"/>
        <end position="135"/>
    </location>
</feature>
<dbReference type="AlphaFoldDB" id="A0A9D1RTD1"/>
<feature type="transmembrane region" description="Helical" evidence="1">
    <location>
        <begin position="235"/>
        <end position="254"/>
    </location>
</feature>
<feature type="transmembrane region" description="Helical" evidence="1">
    <location>
        <begin position="209"/>
        <end position="229"/>
    </location>
</feature>
<feature type="transmembrane region" description="Helical" evidence="1">
    <location>
        <begin position="21"/>
        <end position="43"/>
    </location>
</feature>
<gene>
    <name evidence="2" type="ORF">H9868_01535</name>
</gene>
<reference evidence="2" key="1">
    <citation type="journal article" date="2021" name="PeerJ">
        <title>Extensive microbial diversity within the chicken gut microbiome revealed by metagenomics and culture.</title>
        <authorList>
            <person name="Gilroy R."/>
            <person name="Ravi A."/>
            <person name="Getino M."/>
            <person name="Pursley I."/>
            <person name="Horton D.L."/>
            <person name="Alikhan N.F."/>
            <person name="Baker D."/>
            <person name="Gharbi K."/>
            <person name="Hall N."/>
            <person name="Watson M."/>
            <person name="Adriaenssens E.M."/>
            <person name="Foster-Nyarko E."/>
            <person name="Jarju S."/>
            <person name="Secka A."/>
            <person name="Antonio M."/>
            <person name="Oren A."/>
            <person name="Chaudhuri R.R."/>
            <person name="La Ragione R."/>
            <person name="Hildebrand F."/>
            <person name="Pallen M.J."/>
        </authorList>
    </citation>
    <scope>NUCLEOTIDE SEQUENCE</scope>
    <source>
        <strain evidence="2">ChiGjej6B6-1540</strain>
    </source>
</reference>
<evidence type="ECO:0000256" key="1">
    <source>
        <dbReference type="SAM" id="Phobius"/>
    </source>
</evidence>
<keyword evidence="1" id="KW-0472">Membrane</keyword>
<dbReference type="EMBL" id="DXGA01000033">
    <property type="protein sequence ID" value="HIW93200.1"/>
    <property type="molecule type" value="Genomic_DNA"/>
</dbReference>
<name>A0A9D1RTD1_9FIRM</name>
<feature type="transmembrane region" description="Helical" evidence="1">
    <location>
        <begin position="89"/>
        <end position="110"/>
    </location>
</feature>
<evidence type="ECO:0000313" key="3">
    <source>
        <dbReference type="Proteomes" id="UP000824192"/>
    </source>
</evidence>
<evidence type="ECO:0000313" key="2">
    <source>
        <dbReference type="EMBL" id="HIW93200.1"/>
    </source>
</evidence>